<dbReference type="Proteomes" id="UP000248798">
    <property type="component" value="Unassembled WGS sequence"/>
</dbReference>
<evidence type="ECO:0000256" key="6">
    <source>
        <dbReference type="ARBA" id="ARBA00023163"/>
    </source>
</evidence>
<reference evidence="9 10" key="1">
    <citation type="submission" date="2018-06" db="EMBL/GenBank/DDBJ databases">
        <title>Complete Genome Sequence of Desulfobacter hydrogenophilus (DSM3380).</title>
        <authorList>
            <person name="Marietou A."/>
            <person name="Schreiber L."/>
            <person name="Marshall I."/>
            <person name="Jorgensen B."/>
        </authorList>
    </citation>
    <scope>NUCLEOTIDE SEQUENCE [LARGE SCALE GENOMIC DNA]</scope>
    <source>
        <strain evidence="9 10">DSM 3380</strain>
    </source>
</reference>
<evidence type="ECO:0000313" key="9">
    <source>
        <dbReference type="EMBL" id="RAM03802.1"/>
    </source>
</evidence>
<evidence type="ECO:0000256" key="2">
    <source>
        <dbReference type="ARBA" id="ARBA00022840"/>
    </source>
</evidence>
<dbReference type="SUPFAM" id="SSF52540">
    <property type="entry name" value="P-loop containing nucleoside triphosphate hydrolases"/>
    <property type="match status" value="1"/>
</dbReference>
<sequence length="522" mass="58574">MTSKEQDFFYQATMRICGNLNLDAMLSDCYAFIEKFIPTNALIMALYNLEAKISDALSIVADPELDLNMKTMPLTSEAITHFKNLEKKDPMHSNFIINNPREDPVGKIGWEALGKKEISYIFSLLKVGEEKMGLVALVAKGYNRYSRHDLELFSLLRGPFAIAMANAQKHQEVIRLKEILADDNRYLTRQMSKAVGDEMIGKEFGLRDVMEMVRQVAPLSSQVLLLGETGVGKEVIANTIHHTSARSNGPFIKVNCGAIPESLVDSELFGHEKGAFTGAVKQRRGCFERAHGGTIFLDEIGELPLKVQVRLLRVLQMREIERIGGARPVPVDIRIITATHRDLPAMVRKGTFREDLWFRLNVFPITIPPLRHRKMDIPALINFFVLRKSKEMNLLVTNKLEPGCMEKLQKYHWPGNVRELENIVERALIRSSANPEEKYLRFDGPNRSSGQNVAAPAVSLASPPVLKMDAAMKNHIESVLDLTNGKIQGDHGAASLLGLPPSTLRNRMRKLGVIYGKARKGR</sequence>
<dbReference type="InterPro" id="IPR002078">
    <property type="entry name" value="Sigma_54_int"/>
</dbReference>
<evidence type="ECO:0000256" key="5">
    <source>
        <dbReference type="ARBA" id="ARBA00023159"/>
    </source>
</evidence>
<keyword evidence="3" id="KW-0805">Transcription regulation</keyword>
<evidence type="ECO:0000259" key="7">
    <source>
        <dbReference type="PROSITE" id="PS50045"/>
    </source>
</evidence>
<name>A0A328FJY1_9BACT</name>
<dbReference type="PROSITE" id="PS50045">
    <property type="entry name" value="SIGMA54_INTERACT_4"/>
    <property type="match status" value="1"/>
</dbReference>
<dbReference type="Proteomes" id="UP000293902">
    <property type="component" value="Chromosome"/>
</dbReference>
<feature type="domain" description="Sigma-54 factor interaction" evidence="7">
    <location>
        <begin position="199"/>
        <end position="429"/>
    </location>
</feature>
<gene>
    <name evidence="9" type="ORF">DO021_01765</name>
    <name evidence="8" type="ORF">EYB58_18730</name>
</gene>
<dbReference type="Pfam" id="PF25601">
    <property type="entry name" value="AAA_lid_14"/>
    <property type="match status" value="1"/>
</dbReference>
<dbReference type="CDD" id="cd00009">
    <property type="entry name" value="AAA"/>
    <property type="match status" value="1"/>
</dbReference>
<dbReference type="GO" id="GO:0006355">
    <property type="term" value="P:regulation of DNA-templated transcription"/>
    <property type="evidence" value="ECO:0007669"/>
    <property type="project" value="InterPro"/>
</dbReference>
<dbReference type="Pfam" id="PF00158">
    <property type="entry name" value="Sigma54_activat"/>
    <property type="match status" value="1"/>
</dbReference>
<dbReference type="EMBL" id="QLNI01000002">
    <property type="protein sequence ID" value="RAM03802.1"/>
    <property type="molecule type" value="Genomic_DNA"/>
</dbReference>
<dbReference type="RefSeq" id="WP_111953115.1">
    <property type="nucleotide sequence ID" value="NZ_CP036313.1"/>
</dbReference>
<evidence type="ECO:0000256" key="1">
    <source>
        <dbReference type="ARBA" id="ARBA00022741"/>
    </source>
</evidence>
<dbReference type="Gene3D" id="3.40.50.300">
    <property type="entry name" value="P-loop containing nucleotide triphosphate hydrolases"/>
    <property type="match status" value="1"/>
</dbReference>
<keyword evidence="2" id="KW-0067">ATP-binding</keyword>
<dbReference type="Gene3D" id="3.30.450.40">
    <property type="match status" value="1"/>
</dbReference>
<evidence type="ECO:0000256" key="3">
    <source>
        <dbReference type="ARBA" id="ARBA00023015"/>
    </source>
</evidence>
<dbReference type="Gene3D" id="1.10.10.60">
    <property type="entry name" value="Homeodomain-like"/>
    <property type="match status" value="1"/>
</dbReference>
<evidence type="ECO:0000256" key="4">
    <source>
        <dbReference type="ARBA" id="ARBA00023125"/>
    </source>
</evidence>
<dbReference type="PANTHER" id="PTHR32071">
    <property type="entry name" value="TRANSCRIPTIONAL REGULATORY PROTEIN"/>
    <property type="match status" value="1"/>
</dbReference>
<keyword evidence="6" id="KW-0804">Transcription</keyword>
<dbReference type="InterPro" id="IPR025944">
    <property type="entry name" value="Sigma_54_int_dom_CS"/>
</dbReference>
<dbReference type="Gene3D" id="1.10.8.60">
    <property type="match status" value="1"/>
</dbReference>
<accession>A0A328FJY1</accession>
<dbReference type="InterPro" id="IPR029016">
    <property type="entry name" value="GAF-like_dom_sf"/>
</dbReference>
<evidence type="ECO:0000313" key="10">
    <source>
        <dbReference type="Proteomes" id="UP000248798"/>
    </source>
</evidence>
<dbReference type="AlphaFoldDB" id="A0A328FJY1"/>
<dbReference type="InterPro" id="IPR025943">
    <property type="entry name" value="Sigma_54_int_dom_ATP-bd_2"/>
</dbReference>
<organism evidence="9 10">
    <name type="scientific">Desulfobacter hydrogenophilus</name>
    <dbReference type="NCBI Taxonomy" id="2291"/>
    <lineage>
        <taxon>Bacteria</taxon>
        <taxon>Pseudomonadati</taxon>
        <taxon>Thermodesulfobacteriota</taxon>
        <taxon>Desulfobacteria</taxon>
        <taxon>Desulfobacterales</taxon>
        <taxon>Desulfobacteraceae</taxon>
        <taxon>Desulfobacter</taxon>
    </lineage>
</organism>
<dbReference type="InterPro" id="IPR058031">
    <property type="entry name" value="AAA_lid_NorR"/>
</dbReference>
<keyword evidence="11" id="KW-1185">Reference proteome</keyword>
<dbReference type="SUPFAM" id="SSF55781">
    <property type="entry name" value="GAF domain-like"/>
    <property type="match status" value="1"/>
</dbReference>
<dbReference type="SMART" id="SM00382">
    <property type="entry name" value="AAA"/>
    <property type="match status" value="1"/>
</dbReference>
<proteinExistence type="predicted"/>
<dbReference type="EMBL" id="CP036313">
    <property type="protein sequence ID" value="QBH14770.1"/>
    <property type="molecule type" value="Genomic_DNA"/>
</dbReference>
<keyword evidence="1" id="KW-0547">Nucleotide-binding</keyword>
<dbReference type="PROSITE" id="PS00675">
    <property type="entry name" value="SIGMA54_INTERACT_1"/>
    <property type="match status" value="1"/>
</dbReference>
<protein>
    <submittedName>
        <fullName evidence="9">Sigma-54-dependent Fis family transcriptional regulator</fullName>
    </submittedName>
</protein>
<keyword evidence="5" id="KW-0010">Activator</keyword>
<dbReference type="InterPro" id="IPR025662">
    <property type="entry name" value="Sigma_54_int_dom_ATP-bd_1"/>
</dbReference>
<dbReference type="PROSITE" id="PS00688">
    <property type="entry name" value="SIGMA54_INTERACT_3"/>
    <property type="match status" value="1"/>
</dbReference>
<dbReference type="GO" id="GO:0005524">
    <property type="term" value="F:ATP binding"/>
    <property type="evidence" value="ECO:0007669"/>
    <property type="project" value="UniProtKB-KW"/>
</dbReference>
<dbReference type="FunFam" id="3.40.50.300:FF:000006">
    <property type="entry name" value="DNA-binding transcriptional regulator NtrC"/>
    <property type="match status" value="1"/>
</dbReference>
<evidence type="ECO:0000313" key="11">
    <source>
        <dbReference type="Proteomes" id="UP000293902"/>
    </source>
</evidence>
<dbReference type="PROSITE" id="PS00676">
    <property type="entry name" value="SIGMA54_INTERACT_2"/>
    <property type="match status" value="1"/>
</dbReference>
<dbReference type="PANTHER" id="PTHR32071:SF117">
    <property type="entry name" value="PTS-DEPENDENT DIHYDROXYACETONE KINASE OPERON REGULATORY PROTEIN-RELATED"/>
    <property type="match status" value="1"/>
</dbReference>
<reference evidence="8 11" key="2">
    <citation type="submission" date="2019-02" db="EMBL/GenBank/DDBJ databases">
        <title>Complete genome sequence of Desulfobacter hydrogenophilus AcRS1.</title>
        <authorList>
            <person name="Marietou A."/>
            <person name="Lund M.B."/>
            <person name="Marshall I.P.G."/>
            <person name="Schreiber L."/>
            <person name="Jorgensen B."/>
        </authorList>
    </citation>
    <scope>NUCLEOTIDE SEQUENCE [LARGE SCALE GENOMIC DNA]</scope>
    <source>
        <strain evidence="8 11">AcRS1</strain>
    </source>
</reference>
<dbReference type="InterPro" id="IPR003593">
    <property type="entry name" value="AAA+_ATPase"/>
</dbReference>
<dbReference type="GO" id="GO:0003677">
    <property type="term" value="F:DNA binding"/>
    <property type="evidence" value="ECO:0007669"/>
    <property type="project" value="UniProtKB-KW"/>
</dbReference>
<evidence type="ECO:0000313" key="8">
    <source>
        <dbReference type="EMBL" id="QBH14770.1"/>
    </source>
</evidence>
<keyword evidence="4" id="KW-0238">DNA-binding</keyword>
<dbReference type="InterPro" id="IPR027417">
    <property type="entry name" value="P-loop_NTPase"/>
</dbReference>
<dbReference type="OrthoDB" id="9763792at2"/>